<gene>
    <name evidence="2" type="ORF">GSF22_11135</name>
</gene>
<evidence type="ECO:0000313" key="3">
    <source>
        <dbReference type="Proteomes" id="UP000823521"/>
    </source>
</evidence>
<evidence type="ECO:0000256" key="1">
    <source>
        <dbReference type="SAM" id="MobiDB-lite"/>
    </source>
</evidence>
<protein>
    <recommendedName>
        <fullName evidence="4">YbaB/EbfC DNA-binding family protein</fullName>
    </recommendedName>
</protein>
<keyword evidence="3" id="KW-1185">Reference proteome</keyword>
<accession>A0ABS3VPW4</accession>
<comment type="caution">
    <text evidence="2">The sequence shown here is derived from an EMBL/GenBank/DDBJ whole genome shotgun (WGS) entry which is preliminary data.</text>
</comment>
<reference evidence="2 3" key="1">
    <citation type="submission" date="2019-12" db="EMBL/GenBank/DDBJ databases">
        <title>Whole genome sequencing of endophytic Actinobacterium Micromonospora sp. MPMI6T.</title>
        <authorList>
            <person name="Evv R."/>
            <person name="Podile A.R."/>
        </authorList>
    </citation>
    <scope>NUCLEOTIDE SEQUENCE [LARGE SCALE GENOMIC DNA]</scope>
    <source>
        <strain evidence="2 3">MPMI6</strain>
    </source>
</reference>
<dbReference type="Proteomes" id="UP000823521">
    <property type="component" value="Unassembled WGS sequence"/>
</dbReference>
<name>A0ABS3VPW4_MICEH</name>
<dbReference type="EMBL" id="WVUH01000072">
    <property type="protein sequence ID" value="MBO4206550.1"/>
    <property type="molecule type" value="Genomic_DNA"/>
</dbReference>
<sequence length="147" mass="15784">MRGELDEALARMARREELLRRRSAPVEGRSTAPPGGEPLAEVTEAVRRVVAAHPGLSVDLEVDHDGTARQLRIAWSGETVTVTSSGAEATGTVPDSPPPAWPLPVTPVPVWSVETDGLSDDPDARLAELLRRNPTLLENLRRSGDPS</sequence>
<proteinExistence type="predicted"/>
<organism evidence="2 3">
    <name type="scientific">Micromonospora echinofusca</name>
    <dbReference type="NCBI Taxonomy" id="47858"/>
    <lineage>
        <taxon>Bacteria</taxon>
        <taxon>Bacillati</taxon>
        <taxon>Actinomycetota</taxon>
        <taxon>Actinomycetes</taxon>
        <taxon>Micromonosporales</taxon>
        <taxon>Micromonosporaceae</taxon>
        <taxon>Micromonospora</taxon>
    </lineage>
</organism>
<feature type="region of interest" description="Disordered" evidence="1">
    <location>
        <begin position="19"/>
        <end position="39"/>
    </location>
</feature>
<evidence type="ECO:0000313" key="2">
    <source>
        <dbReference type="EMBL" id="MBO4206550.1"/>
    </source>
</evidence>
<evidence type="ECO:0008006" key="4">
    <source>
        <dbReference type="Google" id="ProtNLM"/>
    </source>
</evidence>
<dbReference type="RefSeq" id="WP_208813450.1">
    <property type="nucleotide sequence ID" value="NZ_WVUH01000072.1"/>
</dbReference>